<dbReference type="PIRSF" id="PIRSF028304">
    <property type="entry name" value="UCP028304"/>
    <property type="match status" value="1"/>
</dbReference>
<dbReference type="InterPro" id="IPR010272">
    <property type="entry name" value="T6SS_TssF"/>
</dbReference>
<evidence type="ECO:0000313" key="2">
    <source>
        <dbReference type="EMBL" id="RCW36221.1"/>
    </source>
</evidence>
<dbReference type="Pfam" id="PF05947">
    <property type="entry name" value="T6SS_TssF"/>
    <property type="match status" value="1"/>
</dbReference>
<organism evidence="2 3">
    <name type="scientific">Marinobacter nauticus</name>
    <name type="common">Marinobacter hydrocarbonoclasticus</name>
    <name type="synonym">Marinobacter aquaeolei</name>
    <dbReference type="NCBI Taxonomy" id="2743"/>
    <lineage>
        <taxon>Bacteria</taxon>
        <taxon>Pseudomonadati</taxon>
        <taxon>Pseudomonadota</taxon>
        <taxon>Gammaproteobacteria</taxon>
        <taxon>Pseudomonadales</taxon>
        <taxon>Marinobacteraceae</taxon>
        <taxon>Marinobacter</taxon>
    </lineage>
</organism>
<accession>A0A368VB78</accession>
<name>A0A368VB78_MARNT</name>
<dbReference type="EMBL" id="QNSA01000003">
    <property type="protein sequence ID" value="RBP75412.1"/>
    <property type="molecule type" value="Genomic_DNA"/>
</dbReference>
<dbReference type="EMBL" id="QPJB01000003">
    <property type="protein sequence ID" value="RCW36221.1"/>
    <property type="molecule type" value="Genomic_DNA"/>
</dbReference>
<gene>
    <name evidence="2" type="ORF">DET51_10312</name>
    <name evidence="1" type="ORF">DET64_10312</name>
</gene>
<proteinExistence type="predicted"/>
<evidence type="ECO:0000313" key="3">
    <source>
        <dbReference type="Proteomes" id="UP000252795"/>
    </source>
</evidence>
<comment type="caution">
    <text evidence="2">The sequence shown here is derived from an EMBL/GenBank/DDBJ whole genome shotgun (WGS) entry which is preliminary data.</text>
</comment>
<dbReference type="Proteomes" id="UP000252795">
    <property type="component" value="Unassembled WGS sequence"/>
</dbReference>
<evidence type="ECO:0000313" key="1">
    <source>
        <dbReference type="EMBL" id="RBP75412.1"/>
    </source>
</evidence>
<dbReference type="Proteomes" id="UP000253065">
    <property type="component" value="Unassembled WGS sequence"/>
</dbReference>
<keyword evidence="4" id="KW-1185">Reference proteome</keyword>
<reference evidence="2 3" key="1">
    <citation type="submission" date="2018-07" db="EMBL/GenBank/DDBJ databases">
        <title>Freshwater and sediment microbial communities from various areas in North America, analyzing microbe dynamics in response to fracking.</title>
        <authorList>
            <person name="Lamendella R."/>
        </authorList>
    </citation>
    <scope>NUCLEOTIDE SEQUENCE [LARGE SCALE GENOMIC DNA]</scope>
    <source>
        <strain evidence="2 3">114E</strain>
        <strain evidence="1 4">114E_o</strain>
    </source>
</reference>
<evidence type="ECO:0000313" key="4">
    <source>
        <dbReference type="Proteomes" id="UP000253065"/>
    </source>
</evidence>
<protein>
    <submittedName>
        <fullName evidence="2">Type VI secretion system protein ImpG</fullName>
    </submittedName>
</protein>
<dbReference type="PANTHER" id="PTHR35370">
    <property type="entry name" value="CYTOPLASMIC PROTEIN-RELATED-RELATED"/>
    <property type="match status" value="1"/>
</dbReference>
<dbReference type="NCBIfam" id="TIGR03359">
    <property type="entry name" value="VI_chp_6"/>
    <property type="match status" value="1"/>
</dbReference>
<dbReference type="PANTHER" id="PTHR35370:SF4">
    <property type="entry name" value="TYPE VI SECRETION SYSTEM BASEPLATE SUBUNIT TSSF"/>
    <property type="match status" value="1"/>
</dbReference>
<dbReference type="AlphaFoldDB" id="A0A368VB78"/>
<sequence length="622" mass="70862">MAELKRPMDGLEASFGKANHTLARGQTSGAVTMKLNRFYRDELSFLRLQGREFAEAHPQLTRFLSEQSTDPDVERLLEGFAFLTGKLREKVEDEFPELTHSLLNMLWPNYLRPVPSCTIMRFDPQLHAISERQVVDRHTEIKSRPLGDASRQTQCRFRTCRAVDIFPISVAEANAEHSREVSSVTVDLALHTDQPLNGIGLENLRFYLGGDNHTAETLYLWLNHYLSRMELVVGDRVVSLPSSLLQPVGFAADEAILPYPKNAYAGYRIIQEYLSFPEAFRFVDITGLKSRLPAVQADEISLRFHFSRILPPDTRVTRDSMQLYCTPAVNLFSHEGEPVDLNGRQTEYRISPSSRCPEHYEVFSIEQVEGWLEGRSGRGEPRIYTAFESFQHEVERDRGRTALYYRVRTRESVRGDGFDHYISFVRGDETECLNRQEAVSLTLICTNRQLPQQLAVGEVCMATESTPAFAAFSNITRPTATLRPTLDGSLLWTLISNLSLNYLSMLDVDALRTVLRVYDFRALVDRQAERVSQKRLAGITGITTKPVDRMIRGLPVRGIRSELQLDQHGFASEGDLYLFGTVLSQFFALYASINAFHQLEVVNTDNQERYTWTLQQGQQPLM</sequence>